<dbReference type="InterPro" id="IPR039426">
    <property type="entry name" value="TonB-dep_rcpt-like"/>
</dbReference>
<keyword evidence="4 14" id="KW-1134">Transmembrane beta strand</keyword>
<evidence type="ECO:0000256" key="6">
    <source>
        <dbReference type="ARBA" id="ARBA00022692"/>
    </source>
</evidence>
<dbReference type="Gene3D" id="2.170.130.10">
    <property type="entry name" value="TonB-dependent receptor, plug domain"/>
    <property type="match status" value="1"/>
</dbReference>
<protein>
    <submittedName>
        <fullName evidence="18">TonB-dependent Receptor Plug Domain</fullName>
    </submittedName>
</protein>
<comment type="similarity">
    <text evidence="2 14 15">Belongs to the TonB-dependent receptor family.</text>
</comment>
<dbReference type="PANTHER" id="PTHR32552">
    <property type="entry name" value="FERRICHROME IRON RECEPTOR-RELATED"/>
    <property type="match status" value="1"/>
</dbReference>
<evidence type="ECO:0000256" key="15">
    <source>
        <dbReference type="RuleBase" id="RU003357"/>
    </source>
</evidence>
<evidence type="ECO:0000256" key="14">
    <source>
        <dbReference type="PROSITE-ProRule" id="PRU01360"/>
    </source>
</evidence>
<name>A0A1T4PQD9_9BACT</name>
<reference evidence="18 19" key="1">
    <citation type="submission" date="2017-02" db="EMBL/GenBank/DDBJ databases">
        <authorList>
            <person name="Peterson S.W."/>
        </authorList>
    </citation>
    <scope>NUCLEOTIDE SEQUENCE [LARGE SCALE GENOMIC DNA]</scope>
    <source>
        <strain evidence="18 19">DSM 22335</strain>
    </source>
</reference>
<evidence type="ECO:0000256" key="11">
    <source>
        <dbReference type="ARBA" id="ARBA00023136"/>
    </source>
</evidence>
<evidence type="ECO:0000259" key="16">
    <source>
        <dbReference type="Pfam" id="PF00593"/>
    </source>
</evidence>
<evidence type="ECO:0000256" key="5">
    <source>
        <dbReference type="ARBA" id="ARBA00022496"/>
    </source>
</evidence>
<dbReference type="Pfam" id="PF00593">
    <property type="entry name" value="TonB_dep_Rec_b-barrel"/>
    <property type="match status" value="1"/>
</dbReference>
<evidence type="ECO:0000256" key="8">
    <source>
        <dbReference type="ARBA" id="ARBA00023004"/>
    </source>
</evidence>
<dbReference type="InterPro" id="IPR010105">
    <property type="entry name" value="TonB_sidphr_rcpt"/>
</dbReference>
<dbReference type="InterPro" id="IPR000531">
    <property type="entry name" value="Beta-barrel_TonB"/>
</dbReference>
<dbReference type="InterPro" id="IPR037066">
    <property type="entry name" value="Plug_dom_sf"/>
</dbReference>
<comment type="subcellular location">
    <subcellularLocation>
        <location evidence="1 14">Cell outer membrane</location>
        <topology evidence="1 14">Multi-pass membrane protein</topology>
    </subcellularLocation>
</comment>
<evidence type="ECO:0000256" key="4">
    <source>
        <dbReference type="ARBA" id="ARBA00022452"/>
    </source>
</evidence>
<evidence type="ECO:0000256" key="3">
    <source>
        <dbReference type="ARBA" id="ARBA00022448"/>
    </source>
</evidence>
<feature type="domain" description="TonB-dependent receptor-like beta-barrel" evidence="16">
    <location>
        <begin position="302"/>
        <end position="749"/>
    </location>
</feature>
<sequence length="780" mass="86531">MLLLCFFCAAAISAQKSVLKGAIQDTAQQPISGIIIQLQGTRLQTLTDQSGNFSFTQIPAGNYTIVASGIGYVASKQNISIGEGQTYQIYLRLDVLHRTLTEVTVLSRIGKEKVNALTRNNTALRDLPQGVQSVDRNVLNDQQAFSFDEALKNVAGLTATDFYGGFSSRGFTTSASAITTNGIVGSPYPEGQLALLGNIEKVEVIHGPSASLNGPGALGGNINLVTKQPKKYTAINSSVSGGSFNLFRVQADVTGSLTKNKKLYFLAGTGLQNGGKFTRDYNYRSFQLYGSVKWEIAKSASWQVNFNYINDDASNNYQPRVPIYNTRNTDSMFLVPYTFSPGKDSYYKGNNIQIQSLFDQSLGKNWKMGLLLAYNEGRAERAQYTASGFVSLADNTVIRSYSWQKIYSPKTTVNLYATGKVKTGAVIHNLTIGGDLMDSYSNYPDGLLQYAAKKINVYSGADDPHYDSTGMTMYYNTRIERFKYNTLGAYIMDHVEITPKLKVLASLRLNNYHRTYFAIRQDGTLQNDEKPLDTKNLSPRFGIVYQPVRTVSVYADYNEGFIPHSGNYAEYGGPFEPETSKQYEVGFKGDFFQGNFQPFLSIYQLTKWNVLQASPTPTQPNRQEAIGAVRSRGVEMGIKGSLLSNLYVTLNYNYNMTMITEAKKPEDIGQRFANTPTSSANGWFKYSFNNTIFKGLFAGGGFQYVGSRFFSNVKTNNLTPLVMPEYTVFDAFLGYRIRQYALQVNANNLADKRYAASGISNSYTPGMPRNIIVTFSCSFR</sequence>
<dbReference type="STRING" id="413434.SAMN04488132_106155"/>
<dbReference type="InterPro" id="IPR036942">
    <property type="entry name" value="Beta-barrel_TonB_sf"/>
</dbReference>
<keyword evidence="3 14" id="KW-0813">Transport</keyword>
<evidence type="ECO:0000256" key="7">
    <source>
        <dbReference type="ARBA" id="ARBA00022729"/>
    </source>
</evidence>
<keyword evidence="13 14" id="KW-0998">Cell outer membrane</keyword>
<evidence type="ECO:0000313" key="19">
    <source>
        <dbReference type="Proteomes" id="UP000190888"/>
    </source>
</evidence>
<keyword evidence="11 14" id="KW-0472">Membrane</keyword>
<evidence type="ECO:0000256" key="12">
    <source>
        <dbReference type="ARBA" id="ARBA00023170"/>
    </source>
</evidence>
<dbReference type="Pfam" id="PF07715">
    <property type="entry name" value="Plug"/>
    <property type="match status" value="1"/>
</dbReference>
<evidence type="ECO:0000256" key="2">
    <source>
        <dbReference type="ARBA" id="ARBA00009810"/>
    </source>
</evidence>
<accession>A0A1T4PQD9</accession>
<dbReference type="Gene3D" id="2.40.170.20">
    <property type="entry name" value="TonB-dependent receptor, beta-barrel domain"/>
    <property type="match status" value="1"/>
</dbReference>
<evidence type="ECO:0000313" key="18">
    <source>
        <dbReference type="EMBL" id="SJZ93521.1"/>
    </source>
</evidence>
<dbReference type="Proteomes" id="UP000190888">
    <property type="component" value="Unassembled WGS sequence"/>
</dbReference>
<dbReference type="InterPro" id="IPR008969">
    <property type="entry name" value="CarboxyPept-like_regulatory"/>
</dbReference>
<dbReference type="Gene3D" id="2.60.40.1120">
    <property type="entry name" value="Carboxypeptidase-like, regulatory domain"/>
    <property type="match status" value="1"/>
</dbReference>
<keyword evidence="12 18" id="KW-0675">Receptor</keyword>
<dbReference type="CDD" id="cd01347">
    <property type="entry name" value="ligand_gated_channel"/>
    <property type="match status" value="1"/>
</dbReference>
<proteinExistence type="inferred from homology"/>
<keyword evidence="7" id="KW-0732">Signal</keyword>
<evidence type="ECO:0000259" key="17">
    <source>
        <dbReference type="Pfam" id="PF07715"/>
    </source>
</evidence>
<dbReference type="PANTHER" id="PTHR32552:SF68">
    <property type="entry name" value="FERRICHROME OUTER MEMBRANE TRANSPORTER_PHAGE RECEPTOR"/>
    <property type="match status" value="1"/>
</dbReference>
<dbReference type="AlphaFoldDB" id="A0A1T4PQD9"/>
<keyword evidence="9" id="KW-0406">Ion transport</keyword>
<dbReference type="EMBL" id="FUWH01000006">
    <property type="protein sequence ID" value="SJZ93521.1"/>
    <property type="molecule type" value="Genomic_DNA"/>
</dbReference>
<dbReference type="GO" id="GO:0015344">
    <property type="term" value="F:siderophore uptake transmembrane transporter activity"/>
    <property type="evidence" value="ECO:0007669"/>
    <property type="project" value="TreeGrafter"/>
</dbReference>
<keyword evidence="5" id="KW-0410">Iron transport</keyword>
<dbReference type="NCBIfam" id="TIGR01783">
    <property type="entry name" value="TonB-siderophor"/>
    <property type="match status" value="1"/>
</dbReference>
<keyword evidence="6 14" id="KW-0812">Transmembrane</keyword>
<evidence type="ECO:0000256" key="1">
    <source>
        <dbReference type="ARBA" id="ARBA00004571"/>
    </source>
</evidence>
<dbReference type="InterPro" id="IPR012910">
    <property type="entry name" value="Plug_dom"/>
</dbReference>
<keyword evidence="19" id="KW-1185">Reference proteome</keyword>
<keyword evidence="8" id="KW-0408">Iron</keyword>
<organism evidence="18 19">
    <name type="scientific">Sediminibacterium ginsengisoli</name>
    <dbReference type="NCBI Taxonomy" id="413434"/>
    <lineage>
        <taxon>Bacteria</taxon>
        <taxon>Pseudomonadati</taxon>
        <taxon>Bacteroidota</taxon>
        <taxon>Chitinophagia</taxon>
        <taxon>Chitinophagales</taxon>
        <taxon>Chitinophagaceae</taxon>
        <taxon>Sediminibacterium</taxon>
    </lineage>
</organism>
<feature type="domain" description="TonB-dependent receptor plug" evidence="17">
    <location>
        <begin position="124"/>
        <end position="220"/>
    </location>
</feature>
<evidence type="ECO:0000256" key="9">
    <source>
        <dbReference type="ARBA" id="ARBA00023065"/>
    </source>
</evidence>
<keyword evidence="10 15" id="KW-0798">TonB box</keyword>
<evidence type="ECO:0000256" key="10">
    <source>
        <dbReference type="ARBA" id="ARBA00023077"/>
    </source>
</evidence>
<dbReference type="GO" id="GO:0009279">
    <property type="term" value="C:cell outer membrane"/>
    <property type="evidence" value="ECO:0007669"/>
    <property type="project" value="UniProtKB-SubCell"/>
</dbReference>
<evidence type="ECO:0000256" key="13">
    <source>
        <dbReference type="ARBA" id="ARBA00023237"/>
    </source>
</evidence>
<dbReference type="SUPFAM" id="SSF56935">
    <property type="entry name" value="Porins"/>
    <property type="match status" value="1"/>
</dbReference>
<dbReference type="SUPFAM" id="SSF49464">
    <property type="entry name" value="Carboxypeptidase regulatory domain-like"/>
    <property type="match status" value="1"/>
</dbReference>
<dbReference type="Pfam" id="PF13715">
    <property type="entry name" value="CarbopepD_reg_2"/>
    <property type="match status" value="1"/>
</dbReference>
<dbReference type="GO" id="GO:0015891">
    <property type="term" value="P:siderophore transport"/>
    <property type="evidence" value="ECO:0007669"/>
    <property type="project" value="InterPro"/>
</dbReference>
<dbReference type="PROSITE" id="PS52016">
    <property type="entry name" value="TONB_DEPENDENT_REC_3"/>
    <property type="match status" value="1"/>
</dbReference>
<gene>
    <name evidence="18" type="ORF">SAMN04488132_106155</name>
</gene>
<dbReference type="GO" id="GO:0038023">
    <property type="term" value="F:signaling receptor activity"/>
    <property type="evidence" value="ECO:0007669"/>
    <property type="project" value="InterPro"/>
</dbReference>